<proteinExistence type="predicted"/>
<comment type="caution">
    <text evidence="1">The sequence shown here is derived from an EMBL/GenBank/DDBJ whole genome shotgun (WGS) entry which is preliminary data.</text>
</comment>
<dbReference type="EMBL" id="CM044703">
    <property type="protein sequence ID" value="KAI5672888.1"/>
    <property type="molecule type" value="Genomic_DNA"/>
</dbReference>
<evidence type="ECO:0000313" key="1">
    <source>
        <dbReference type="EMBL" id="KAI5672888.1"/>
    </source>
</evidence>
<gene>
    <name evidence="1" type="ORF">M9H77_13252</name>
</gene>
<dbReference type="Proteomes" id="UP001060085">
    <property type="component" value="Linkage Group LG03"/>
</dbReference>
<name>A0ACC0BJV8_CATRO</name>
<keyword evidence="2" id="KW-1185">Reference proteome</keyword>
<reference evidence="2" key="1">
    <citation type="journal article" date="2023" name="Nat. Plants">
        <title>Single-cell RNA sequencing provides a high-resolution roadmap for understanding the multicellular compartmentation of specialized metabolism.</title>
        <authorList>
            <person name="Sun S."/>
            <person name="Shen X."/>
            <person name="Li Y."/>
            <person name="Li Y."/>
            <person name="Wang S."/>
            <person name="Li R."/>
            <person name="Zhang H."/>
            <person name="Shen G."/>
            <person name="Guo B."/>
            <person name="Wei J."/>
            <person name="Xu J."/>
            <person name="St-Pierre B."/>
            <person name="Chen S."/>
            <person name="Sun C."/>
        </authorList>
    </citation>
    <scope>NUCLEOTIDE SEQUENCE [LARGE SCALE GENOMIC DNA]</scope>
</reference>
<organism evidence="1 2">
    <name type="scientific">Catharanthus roseus</name>
    <name type="common">Madagascar periwinkle</name>
    <name type="synonym">Vinca rosea</name>
    <dbReference type="NCBI Taxonomy" id="4058"/>
    <lineage>
        <taxon>Eukaryota</taxon>
        <taxon>Viridiplantae</taxon>
        <taxon>Streptophyta</taxon>
        <taxon>Embryophyta</taxon>
        <taxon>Tracheophyta</taxon>
        <taxon>Spermatophyta</taxon>
        <taxon>Magnoliopsida</taxon>
        <taxon>eudicotyledons</taxon>
        <taxon>Gunneridae</taxon>
        <taxon>Pentapetalae</taxon>
        <taxon>asterids</taxon>
        <taxon>lamiids</taxon>
        <taxon>Gentianales</taxon>
        <taxon>Apocynaceae</taxon>
        <taxon>Rauvolfioideae</taxon>
        <taxon>Vinceae</taxon>
        <taxon>Catharanthinae</taxon>
        <taxon>Catharanthus</taxon>
    </lineage>
</organism>
<sequence length="209" mass="24786">MPVKNYYPFQKGGYQGRPQIRGGRREGLGERGYYRLQEDYPRHEAWHEDNLYEDYGDNPNVGKTSHYGIFKLCTSLRLSWRRTKDASIARFLSNLNRDIVNQLELYPYTTYKDICHLATKIENQRKRIGFPKTNLPNSRSVVTKPQAPTYKSWPKKEDTPKVAFKNHSKPKVVKLKIYCMDHSLVQGRRRSKITIKLWKVAWLFTWKML</sequence>
<accession>A0ACC0BJV8</accession>
<evidence type="ECO:0000313" key="2">
    <source>
        <dbReference type="Proteomes" id="UP001060085"/>
    </source>
</evidence>
<protein>
    <submittedName>
        <fullName evidence="1">Uncharacterized protein</fullName>
    </submittedName>
</protein>